<dbReference type="AlphaFoldDB" id="A0A915KL36"/>
<protein>
    <submittedName>
        <fullName evidence="2">Uncharacterized protein</fullName>
    </submittedName>
</protein>
<sequence length="185" mass="20715">MLGEGIFCARGSARRVRRASTSTAPSMLAEQRAELANLVYALQLQSIVVFNQAILNILAIRLTILEADMSSNADSIYIGMKVGLFGCLENTTQVADCVDLKPIDVWGMRYFAETSNAVLSTCFYNPKRQQRMCYQSIDGETWSELDEDSIESVLRGQNTSVARKFGTLVSVRQDRMYRTAINYDL</sequence>
<evidence type="ECO:0000313" key="1">
    <source>
        <dbReference type="Proteomes" id="UP000887565"/>
    </source>
</evidence>
<evidence type="ECO:0000313" key="2">
    <source>
        <dbReference type="WBParaSite" id="nRc.2.0.1.t38535-RA"/>
    </source>
</evidence>
<organism evidence="1 2">
    <name type="scientific">Romanomermis culicivorax</name>
    <name type="common">Nematode worm</name>
    <dbReference type="NCBI Taxonomy" id="13658"/>
    <lineage>
        <taxon>Eukaryota</taxon>
        <taxon>Metazoa</taxon>
        <taxon>Ecdysozoa</taxon>
        <taxon>Nematoda</taxon>
        <taxon>Enoplea</taxon>
        <taxon>Dorylaimia</taxon>
        <taxon>Mermithida</taxon>
        <taxon>Mermithoidea</taxon>
        <taxon>Mermithidae</taxon>
        <taxon>Romanomermis</taxon>
    </lineage>
</organism>
<accession>A0A915KL36</accession>
<keyword evidence="1" id="KW-1185">Reference proteome</keyword>
<name>A0A915KL36_ROMCU</name>
<dbReference type="WBParaSite" id="nRc.2.0.1.t38535-RA">
    <property type="protein sequence ID" value="nRc.2.0.1.t38535-RA"/>
    <property type="gene ID" value="nRc.2.0.1.g38535"/>
</dbReference>
<dbReference type="Proteomes" id="UP000887565">
    <property type="component" value="Unplaced"/>
</dbReference>
<reference evidence="2" key="1">
    <citation type="submission" date="2022-11" db="UniProtKB">
        <authorList>
            <consortium name="WormBaseParasite"/>
        </authorList>
    </citation>
    <scope>IDENTIFICATION</scope>
</reference>
<proteinExistence type="predicted"/>